<accession>E8N5Z5</accession>
<comment type="cofactor">
    <cofactor evidence="1">
        <name>Mg(2+)</name>
        <dbReference type="ChEBI" id="CHEBI:18420"/>
    </cofactor>
</comment>
<evidence type="ECO:0000256" key="5">
    <source>
        <dbReference type="ARBA" id="ARBA00022723"/>
    </source>
</evidence>
<keyword evidence="6" id="KW-0460">Magnesium</keyword>
<keyword evidence="7" id="KW-0501">Molybdenum cofactor biosynthesis</keyword>
<dbReference type="InterPro" id="IPR051920">
    <property type="entry name" value="MPT_Adenylyltrnsfr/MoaC-Rel"/>
</dbReference>
<dbReference type="PANTHER" id="PTHR43764:SF1">
    <property type="entry name" value="MOLYBDOPTERIN MOLYBDOTRANSFERASE"/>
    <property type="match status" value="1"/>
</dbReference>
<dbReference type="InterPro" id="IPR036425">
    <property type="entry name" value="MoaB/Mog-like_dom_sf"/>
</dbReference>
<dbReference type="HOGENOM" id="CLU_077358_1_1_0"/>
<dbReference type="PANTHER" id="PTHR43764">
    <property type="entry name" value="MOLYBDENUM COFACTOR BIOSYNTHESIS"/>
    <property type="match status" value="1"/>
</dbReference>
<dbReference type="KEGG" id="atm:ANT_18330"/>
<dbReference type="NCBIfam" id="TIGR00177">
    <property type="entry name" value="molyb_syn"/>
    <property type="match status" value="1"/>
</dbReference>
<proteinExistence type="predicted"/>
<name>E8N5Z5_ANATU</name>
<dbReference type="GO" id="GO:0046872">
    <property type="term" value="F:metal ion binding"/>
    <property type="evidence" value="ECO:0007669"/>
    <property type="project" value="UniProtKB-KW"/>
</dbReference>
<sequence>MGNPSIRVSILTVSDRSFRGEREDLSGPALIQAIQQLGWEIVQTGLAPDEKESISAWLIQVCDSGTTDLILTTGGTGFAPRDVTPEATRAVIEREAPGLAEAMRQKSLQITPHAMLSRAIAGIRKRTLIVNLPGSPKAAVENLQSIAVVIPHAVELLQESPSAEVGHYHPPKS</sequence>
<evidence type="ECO:0000256" key="4">
    <source>
        <dbReference type="ARBA" id="ARBA00022679"/>
    </source>
</evidence>
<dbReference type="Proteomes" id="UP000008922">
    <property type="component" value="Chromosome"/>
</dbReference>
<dbReference type="Gene3D" id="3.40.980.10">
    <property type="entry name" value="MoaB/Mog-like domain"/>
    <property type="match status" value="1"/>
</dbReference>
<dbReference type="InParanoid" id="E8N5Z5"/>
<dbReference type="GO" id="GO:0006777">
    <property type="term" value="P:Mo-molybdopterin cofactor biosynthetic process"/>
    <property type="evidence" value="ECO:0007669"/>
    <property type="project" value="UniProtKB-KW"/>
</dbReference>
<gene>
    <name evidence="9" type="primary">mog</name>
    <name evidence="9" type="ordered locus">ANT_18330</name>
</gene>
<dbReference type="Pfam" id="PF00994">
    <property type="entry name" value="MoCF_biosynth"/>
    <property type="match status" value="1"/>
</dbReference>
<dbReference type="UniPathway" id="UPA00344"/>
<keyword evidence="4" id="KW-0808">Transferase</keyword>
<evidence type="ECO:0000256" key="1">
    <source>
        <dbReference type="ARBA" id="ARBA00001946"/>
    </source>
</evidence>
<dbReference type="FunCoup" id="E8N5Z5">
    <property type="interactions" value="290"/>
</dbReference>
<evidence type="ECO:0000313" key="10">
    <source>
        <dbReference type="Proteomes" id="UP000008922"/>
    </source>
</evidence>
<dbReference type="EMBL" id="AP012029">
    <property type="protein sequence ID" value="BAJ63859.1"/>
    <property type="molecule type" value="Genomic_DNA"/>
</dbReference>
<reference evidence="9 10" key="1">
    <citation type="submission" date="2010-12" db="EMBL/GenBank/DDBJ databases">
        <title>Whole genome sequence of Anaerolinea thermophila UNI-1.</title>
        <authorList>
            <person name="Narita-Yamada S."/>
            <person name="Kishi E."/>
            <person name="Watanabe Y."/>
            <person name="Takasaki K."/>
            <person name="Ankai A."/>
            <person name="Oguchi A."/>
            <person name="Fukui S."/>
            <person name="Takahashi M."/>
            <person name="Yashiro I."/>
            <person name="Hosoyama A."/>
            <person name="Sekiguchi Y."/>
            <person name="Hanada S."/>
            <person name="Fujita N."/>
        </authorList>
    </citation>
    <scope>NUCLEOTIDE SEQUENCE [LARGE SCALE GENOMIC DNA]</scope>
    <source>
        <strain evidence="10">DSM 14523 / JCM 11388 / NBRC 100420 / UNI-1</strain>
    </source>
</reference>
<evidence type="ECO:0000313" key="9">
    <source>
        <dbReference type="EMBL" id="BAJ63859.1"/>
    </source>
</evidence>
<protein>
    <submittedName>
        <fullName evidence="9">Molybdopterin biosynthesis protein</fullName>
    </submittedName>
</protein>
<evidence type="ECO:0000259" key="8">
    <source>
        <dbReference type="SMART" id="SM00852"/>
    </source>
</evidence>
<evidence type="ECO:0000256" key="6">
    <source>
        <dbReference type="ARBA" id="ARBA00022842"/>
    </source>
</evidence>
<evidence type="ECO:0000256" key="7">
    <source>
        <dbReference type="ARBA" id="ARBA00023150"/>
    </source>
</evidence>
<evidence type="ECO:0000256" key="3">
    <source>
        <dbReference type="ARBA" id="ARBA00022505"/>
    </source>
</evidence>
<evidence type="ECO:0000256" key="2">
    <source>
        <dbReference type="ARBA" id="ARBA00005046"/>
    </source>
</evidence>
<dbReference type="AlphaFoldDB" id="E8N5Z5"/>
<dbReference type="FunFam" id="3.40.980.10:FF:000002">
    <property type="entry name" value="Molybdopterin molybdenumtransferase"/>
    <property type="match status" value="1"/>
</dbReference>
<dbReference type="STRING" id="926569.ANT_18330"/>
<comment type="pathway">
    <text evidence="2">Cofactor biosynthesis; molybdopterin biosynthesis.</text>
</comment>
<dbReference type="SMART" id="SM00852">
    <property type="entry name" value="MoCF_biosynth"/>
    <property type="match status" value="1"/>
</dbReference>
<keyword evidence="3" id="KW-0500">Molybdenum</keyword>
<keyword evidence="10" id="KW-1185">Reference proteome</keyword>
<dbReference type="CDD" id="cd00886">
    <property type="entry name" value="MogA_MoaB"/>
    <property type="match status" value="1"/>
</dbReference>
<dbReference type="InterPro" id="IPR008284">
    <property type="entry name" value="MoCF_biosynth_CS"/>
</dbReference>
<dbReference type="GO" id="GO:0016740">
    <property type="term" value="F:transferase activity"/>
    <property type="evidence" value="ECO:0007669"/>
    <property type="project" value="UniProtKB-KW"/>
</dbReference>
<dbReference type="RefSeq" id="WP_013560236.1">
    <property type="nucleotide sequence ID" value="NC_014960.1"/>
</dbReference>
<dbReference type="eggNOG" id="COG0521">
    <property type="taxonomic scope" value="Bacteria"/>
</dbReference>
<organism evidence="9 10">
    <name type="scientific">Anaerolinea thermophila (strain DSM 14523 / JCM 11388 / NBRC 100420 / UNI-1)</name>
    <dbReference type="NCBI Taxonomy" id="926569"/>
    <lineage>
        <taxon>Bacteria</taxon>
        <taxon>Bacillati</taxon>
        <taxon>Chloroflexota</taxon>
        <taxon>Anaerolineae</taxon>
        <taxon>Anaerolineales</taxon>
        <taxon>Anaerolineaceae</taxon>
        <taxon>Anaerolinea</taxon>
    </lineage>
</organism>
<dbReference type="SUPFAM" id="SSF53218">
    <property type="entry name" value="Molybdenum cofactor biosynthesis proteins"/>
    <property type="match status" value="1"/>
</dbReference>
<dbReference type="InterPro" id="IPR001453">
    <property type="entry name" value="MoaB/Mog_dom"/>
</dbReference>
<keyword evidence="5" id="KW-0479">Metal-binding</keyword>
<feature type="domain" description="MoaB/Mog" evidence="8">
    <location>
        <begin position="9"/>
        <end position="153"/>
    </location>
</feature>
<dbReference type="PROSITE" id="PS01078">
    <property type="entry name" value="MOCF_BIOSYNTHESIS_1"/>
    <property type="match status" value="1"/>
</dbReference>